<evidence type="ECO:0000313" key="2">
    <source>
        <dbReference type="EMBL" id="GFO48361.1"/>
    </source>
</evidence>
<dbReference type="AlphaFoldDB" id="A0AAV4DWZ6"/>
<protein>
    <submittedName>
        <fullName evidence="2">Uncharacterized protein</fullName>
    </submittedName>
</protein>
<dbReference type="Proteomes" id="UP000735302">
    <property type="component" value="Unassembled WGS sequence"/>
</dbReference>
<feature type="region of interest" description="Disordered" evidence="1">
    <location>
        <begin position="1"/>
        <end position="40"/>
    </location>
</feature>
<feature type="compositionally biased region" description="Basic and acidic residues" evidence="1">
    <location>
        <begin position="1"/>
        <end position="39"/>
    </location>
</feature>
<dbReference type="EMBL" id="BLXT01008388">
    <property type="protein sequence ID" value="GFO48361.1"/>
    <property type="molecule type" value="Genomic_DNA"/>
</dbReference>
<name>A0AAV4DWZ6_9GAST</name>
<sequence>MQSRDRTEQRQWRTETVENRDSGEKRQWRTETMENKNRGECGQWRTITVDNRGSEEQRQWIIEAVGNRDNGEQKQGRIRAVEKRDNGEQTQCRLGSLIKANEVSPSVRDNGVKMLLWAYTGIQGSNPYQFGIGVANVSKIKAGVDGTVNSHSALRSARPLLSQVRAPPSTSWPDGGPESLRFKYTYNHNV</sequence>
<gene>
    <name evidence="2" type="ORF">PoB_007486600</name>
</gene>
<accession>A0AAV4DWZ6</accession>
<keyword evidence="3" id="KW-1185">Reference proteome</keyword>
<evidence type="ECO:0000256" key="1">
    <source>
        <dbReference type="SAM" id="MobiDB-lite"/>
    </source>
</evidence>
<organism evidence="2 3">
    <name type="scientific">Plakobranchus ocellatus</name>
    <dbReference type="NCBI Taxonomy" id="259542"/>
    <lineage>
        <taxon>Eukaryota</taxon>
        <taxon>Metazoa</taxon>
        <taxon>Spiralia</taxon>
        <taxon>Lophotrochozoa</taxon>
        <taxon>Mollusca</taxon>
        <taxon>Gastropoda</taxon>
        <taxon>Heterobranchia</taxon>
        <taxon>Euthyneura</taxon>
        <taxon>Panpulmonata</taxon>
        <taxon>Sacoglossa</taxon>
        <taxon>Placobranchoidea</taxon>
        <taxon>Plakobranchidae</taxon>
        <taxon>Plakobranchus</taxon>
    </lineage>
</organism>
<proteinExistence type="predicted"/>
<evidence type="ECO:0000313" key="3">
    <source>
        <dbReference type="Proteomes" id="UP000735302"/>
    </source>
</evidence>
<comment type="caution">
    <text evidence="2">The sequence shown here is derived from an EMBL/GenBank/DDBJ whole genome shotgun (WGS) entry which is preliminary data.</text>
</comment>
<reference evidence="2 3" key="1">
    <citation type="journal article" date="2021" name="Elife">
        <title>Chloroplast acquisition without the gene transfer in kleptoplastic sea slugs, Plakobranchus ocellatus.</title>
        <authorList>
            <person name="Maeda T."/>
            <person name="Takahashi S."/>
            <person name="Yoshida T."/>
            <person name="Shimamura S."/>
            <person name="Takaki Y."/>
            <person name="Nagai Y."/>
            <person name="Toyoda A."/>
            <person name="Suzuki Y."/>
            <person name="Arimoto A."/>
            <person name="Ishii H."/>
            <person name="Satoh N."/>
            <person name="Nishiyama T."/>
            <person name="Hasebe M."/>
            <person name="Maruyama T."/>
            <person name="Minagawa J."/>
            <person name="Obokata J."/>
            <person name="Shigenobu S."/>
        </authorList>
    </citation>
    <scope>NUCLEOTIDE SEQUENCE [LARGE SCALE GENOMIC DNA]</scope>
</reference>